<dbReference type="Gene3D" id="3.90.1750.20">
    <property type="entry name" value="Putative Large Serine Recombinase, Chain B, Domain 2"/>
    <property type="match status" value="1"/>
</dbReference>
<gene>
    <name evidence="1" type="ORF">CB4_03800</name>
</gene>
<dbReference type="InterPro" id="IPR011109">
    <property type="entry name" value="DNA_bind_recombinase_dom"/>
</dbReference>
<dbReference type="PANTHER" id="PTHR30461:SF23">
    <property type="entry name" value="DNA RECOMBINASE-RELATED"/>
    <property type="match status" value="1"/>
</dbReference>
<dbReference type="InterPro" id="IPR036162">
    <property type="entry name" value="Resolvase-like_N_sf"/>
</dbReference>
<dbReference type="PANTHER" id="PTHR30461">
    <property type="entry name" value="DNA-INVERTASE FROM LAMBDOID PROPHAGE"/>
    <property type="match status" value="1"/>
</dbReference>
<dbReference type="SUPFAM" id="SSF53041">
    <property type="entry name" value="Resolvase-like"/>
    <property type="match status" value="1"/>
</dbReference>
<evidence type="ECO:0000313" key="2">
    <source>
        <dbReference type="Proteomes" id="UP000217696"/>
    </source>
</evidence>
<dbReference type="InterPro" id="IPR006119">
    <property type="entry name" value="Resolv_N"/>
</dbReference>
<dbReference type="GO" id="GO:0003677">
    <property type="term" value="F:DNA binding"/>
    <property type="evidence" value="ECO:0007669"/>
    <property type="project" value="InterPro"/>
</dbReference>
<name>A0A0U5B0V6_9BACL</name>
<dbReference type="Pfam" id="PF07508">
    <property type="entry name" value="Recombinase"/>
    <property type="match status" value="1"/>
</dbReference>
<dbReference type="PROSITE" id="PS51736">
    <property type="entry name" value="RECOMBINASES_3"/>
    <property type="match status" value="1"/>
</dbReference>
<dbReference type="GO" id="GO:0000150">
    <property type="term" value="F:DNA strand exchange activity"/>
    <property type="evidence" value="ECO:0007669"/>
    <property type="project" value="InterPro"/>
</dbReference>
<dbReference type="Proteomes" id="UP000217696">
    <property type="component" value="Chromosome"/>
</dbReference>
<proteinExistence type="predicted"/>
<dbReference type="SMART" id="SM00857">
    <property type="entry name" value="Resolvase"/>
    <property type="match status" value="1"/>
</dbReference>
<dbReference type="OrthoDB" id="65783at2"/>
<keyword evidence="2" id="KW-1185">Reference proteome</keyword>
<dbReference type="PROSITE" id="PS51737">
    <property type="entry name" value="RECOMBINASE_DNA_BIND"/>
    <property type="match status" value="1"/>
</dbReference>
<dbReference type="RefSeq" id="WP_096467254.1">
    <property type="nucleotide sequence ID" value="NZ_AP017312.1"/>
</dbReference>
<dbReference type="KEGG" id="asoc:CB4_03800"/>
<sequence>MKAVAYYRSSTEIQVNSIDMQQYMAFESSIHHVIPIEEEYVDKAVSARKTTIVQRAGLKKLLQDIRNDKVSTLFVFKRDRLARKAIEYLEIYELLKEKNVQVIFTAENEIPIYYTPVGELFEYIMAGMVQREGEQIIERIRARTKANFLNGKYIGTLPFGYSYNSASKKITRDEEKLSIVKTIYERFNDGHSTGEVAKELNENNLLRDGKLWTSQSVRSVLTNPLYMGLRVMNYEDEMLQKRVDHLAVINEEDWEKAQYQLELVQQAKNRTPSPKVFFPLESLLFCGECHEEAKRQEQSLPLQPLVGKAKNARYICKKHNAIKLEKADIEQQMLDRCYDFFGELLSSHLQDLFVRFEKSNRTALEDQLRGIENKLSETRRHLITRTEKWFCEKDPSKKESLEQALVNGYDKFAEQKRLKERVQFCIGELEEIRNKIKQQDEHFASKENIQELDEKVVKELFSDVIHQVMVYPLYIEIRFKHPFLQIKEAIVSP</sequence>
<dbReference type="InterPro" id="IPR038109">
    <property type="entry name" value="DNA_bind_recomb_sf"/>
</dbReference>
<evidence type="ECO:0000313" key="1">
    <source>
        <dbReference type="EMBL" id="BAU29589.1"/>
    </source>
</evidence>
<dbReference type="EMBL" id="AP017312">
    <property type="protein sequence ID" value="BAU29589.1"/>
    <property type="molecule type" value="Genomic_DNA"/>
</dbReference>
<accession>A0A0U5B0V6</accession>
<dbReference type="Gene3D" id="3.40.50.1390">
    <property type="entry name" value="Resolvase, N-terminal catalytic domain"/>
    <property type="match status" value="1"/>
</dbReference>
<reference evidence="1 2" key="1">
    <citation type="submission" date="2015-12" db="EMBL/GenBank/DDBJ databases">
        <title>Genome sequence of Aneurinibacillus soli.</title>
        <authorList>
            <person name="Lee J.S."/>
            <person name="Lee K.C."/>
            <person name="Kim K.K."/>
            <person name="Lee B.W."/>
        </authorList>
    </citation>
    <scope>NUCLEOTIDE SEQUENCE [LARGE SCALE GENOMIC DNA]</scope>
    <source>
        <strain evidence="1 2">CB4</strain>
    </source>
</reference>
<organism evidence="1 2">
    <name type="scientific">Aneurinibacillus soli</name>
    <dbReference type="NCBI Taxonomy" id="1500254"/>
    <lineage>
        <taxon>Bacteria</taxon>
        <taxon>Bacillati</taxon>
        <taxon>Bacillota</taxon>
        <taxon>Bacilli</taxon>
        <taxon>Bacillales</taxon>
        <taxon>Paenibacillaceae</taxon>
        <taxon>Aneurinibacillus group</taxon>
        <taxon>Aneurinibacillus</taxon>
    </lineage>
</organism>
<dbReference type="AlphaFoldDB" id="A0A0U5B0V6"/>
<protein>
    <submittedName>
        <fullName evidence="1">Uncharacterized protein</fullName>
    </submittedName>
</protein>
<dbReference type="Pfam" id="PF00239">
    <property type="entry name" value="Resolvase"/>
    <property type="match status" value="1"/>
</dbReference>
<dbReference type="CDD" id="cd00338">
    <property type="entry name" value="Ser_Recombinase"/>
    <property type="match status" value="1"/>
</dbReference>
<dbReference type="InterPro" id="IPR050639">
    <property type="entry name" value="SSR_resolvase"/>
</dbReference>